<reference evidence="8 9" key="1">
    <citation type="submission" date="2019-11" db="EMBL/GenBank/DDBJ databases">
        <title>Comparative genomics of hydrocarbon-degrading Desulfosarcina strains.</title>
        <authorList>
            <person name="Watanabe M."/>
            <person name="Kojima H."/>
            <person name="Fukui M."/>
        </authorList>
    </citation>
    <scope>NUCLEOTIDE SEQUENCE [LARGE SCALE GENOMIC DNA]</scope>
    <source>
        <strain evidence="9">oXyS1</strain>
    </source>
</reference>
<keyword evidence="5 6" id="KW-0472">Membrane</keyword>
<organism evidence="8 9">
    <name type="scientific">Desulfosarcina ovata subsp. ovata</name>
    <dbReference type="NCBI Taxonomy" id="2752305"/>
    <lineage>
        <taxon>Bacteria</taxon>
        <taxon>Pseudomonadati</taxon>
        <taxon>Thermodesulfobacteriota</taxon>
        <taxon>Desulfobacteria</taxon>
        <taxon>Desulfobacterales</taxon>
        <taxon>Desulfosarcinaceae</taxon>
        <taxon>Desulfosarcina</taxon>
    </lineage>
</organism>
<dbReference type="PANTHER" id="PTHR23513">
    <property type="entry name" value="INTEGRAL MEMBRANE EFFLUX PROTEIN-RELATED"/>
    <property type="match status" value="1"/>
</dbReference>
<feature type="transmembrane region" description="Helical" evidence="6">
    <location>
        <begin position="14"/>
        <end position="35"/>
    </location>
</feature>
<evidence type="ECO:0000313" key="9">
    <source>
        <dbReference type="Proteomes" id="UP000422108"/>
    </source>
</evidence>
<gene>
    <name evidence="8" type="ORF">DSCOOX_32410</name>
</gene>
<feature type="domain" description="Major facilitator superfamily (MFS) profile" evidence="7">
    <location>
        <begin position="13"/>
        <end position="208"/>
    </location>
</feature>
<keyword evidence="4 6" id="KW-1133">Transmembrane helix</keyword>
<evidence type="ECO:0000256" key="1">
    <source>
        <dbReference type="ARBA" id="ARBA00004651"/>
    </source>
</evidence>
<dbReference type="SUPFAM" id="SSF103473">
    <property type="entry name" value="MFS general substrate transporter"/>
    <property type="match status" value="1"/>
</dbReference>
<evidence type="ECO:0000256" key="4">
    <source>
        <dbReference type="ARBA" id="ARBA00022989"/>
    </source>
</evidence>
<feature type="transmembrane region" description="Helical" evidence="6">
    <location>
        <begin position="136"/>
        <end position="160"/>
    </location>
</feature>
<dbReference type="PROSITE" id="PS50850">
    <property type="entry name" value="MFS"/>
    <property type="match status" value="1"/>
</dbReference>
<keyword evidence="2" id="KW-1003">Cell membrane</keyword>
<dbReference type="GO" id="GO:0005886">
    <property type="term" value="C:plasma membrane"/>
    <property type="evidence" value="ECO:0007669"/>
    <property type="project" value="UniProtKB-SubCell"/>
</dbReference>
<name>A0A5K8ABZ7_9BACT</name>
<feature type="transmembrane region" description="Helical" evidence="6">
    <location>
        <begin position="104"/>
        <end position="124"/>
    </location>
</feature>
<dbReference type="RefSeq" id="WP_155311158.1">
    <property type="nucleotide sequence ID" value="NZ_AP021879.1"/>
</dbReference>
<dbReference type="Pfam" id="PF07690">
    <property type="entry name" value="MFS_1"/>
    <property type="match status" value="1"/>
</dbReference>
<evidence type="ECO:0000313" key="8">
    <source>
        <dbReference type="EMBL" id="BBO90061.1"/>
    </source>
</evidence>
<feature type="transmembrane region" description="Helical" evidence="6">
    <location>
        <begin position="80"/>
        <end position="98"/>
    </location>
</feature>
<dbReference type="InterPro" id="IPR011701">
    <property type="entry name" value="MFS"/>
</dbReference>
<feature type="transmembrane region" description="Helical" evidence="6">
    <location>
        <begin position="166"/>
        <end position="185"/>
    </location>
</feature>
<protein>
    <recommendedName>
        <fullName evidence="7">Major facilitator superfamily (MFS) profile domain-containing protein</fullName>
    </recommendedName>
</protein>
<dbReference type="AlphaFoldDB" id="A0A5K8ABZ7"/>
<proteinExistence type="predicted"/>
<accession>A0A5K8ABZ7</accession>
<comment type="subcellular location">
    <subcellularLocation>
        <location evidence="1">Cell membrane</location>
        <topology evidence="1">Multi-pass membrane protein</topology>
    </subcellularLocation>
</comment>
<dbReference type="Gene3D" id="1.20.1250.20">
    <property type="entry name" value="MFS general substrate transporter like domains"/>
    <property type="match status" value="1"/>
</dbReference>
<sequence length="208" mass="21860">MTSVYLDPLADPRIGIWSILILASGIVGSVLNFGAPVYNRTFFQGDIVAWGAVMSGYQAGACLATLILPALDTRLTDRSLLICCFTLVGLGFILLAIFTCLPLFAIVMACLGCLFTLLAIFLMSRIQRDCAETRRGGVLSGLSALGGACLLAGISVGALVVQAGGVRLLFGFGAVLSVAAMLTACRLSYMPHAREGDGLKNRSVHLNQ</sequence>
<dbReference type="EMBL" id="AP021879">
    <property type="protein sequence ID" value="BBO90061.1"/>
    <property type="molecule type" value="Genomic_DNA"/>
</dbReference>
<feature type="transmembrane region" description="Helical" evidence="6">
    <location>
        <begin position="47"/>
        <end position="68"/>
    </location>
</feature>
<evidence type="ECO:0000256" key="3">
    <source>
        <dbReference type="ARBA" id="ARBA00022692"/>
    </source>
</evidence>
<evidence type="ECO:0000256" key="2">
    <source>
        <dbReference type="ARBA" id="ARBA00022475"/>
    </source>
</evidence>
<dbReference type="PANTHER" id="PTHR23513:SF6">
    <property type="entry name" value="MAJOR FACILITATOR SUPERFAMILY ASSOCIATED DOMAIN-CONTAINING PROTEIN"/>
    <property type="match status" value="1"/>
</dbReference>
<keyword evidence="3 6" id="KW-0812">Transmembrane</keyword>
<dbReference type="InterPro" id="IPR020846">
    <property type="entry name" value="MFS_dom"/>
</dbReference>
<evidence type="ECO:0000259" key="7">
    <source>
        <dbReference type="PROSITE" id="PS50850"/>
    </source>
</evidence>
<evidence type="ECO:0000256" key="6">
    <source>
        <dbReference type="SAM" id="Phobius"/>
    </source>
</evidence>
<dbReference type="GO" id="GO:0022857">
    <property type="term" value="F:transmembrane transporter activity"/>
    <property type="evidence" value="ECO:0007669"/>
    <property type="project" value="InterPro"/>
</dbReference>
<dbReference type="Proteomes" id="UP000422108">
    <property type="component" value="Chromosome"/>
</dbReference>
<keyword evidence="9" id="KW-1185">Reference proteome</keyword>
<dbReference type="InterPro" id="IPR036259">
    <property type="entry name" value="MFS_trans_sf"/>
</dbReference>
<evidence type="ECO:0000256" key="5">
    <source>
        <dbReference type="ARBA" id="ARBA00023136"/>
    </source>
</evidence>